<evidence type="ECO:0000256" key="1">
    <source>
        <dbReference type="ARBA" id="ARBA00022737"/>
    </source>
</evidence>
<keyword evidence="5" id="KW-1185">Reference proteome</keyword>
<feature type="repeat" description="PPR" evidence="2">
    <location>
        <begin position="273"/>
        <end position="307"/>
    </location>
</feature>
<name>A0A7I8IU13_SPIIN</name>
<dbReference type="PROSITE" id="PS51375">
    <property type="entry name" value="PPR"/>
    <property type="match status" value="5"/>
</dbReference>
<dbReference type="AlphaFoldDB" id="A0A7I8IU13"/>
<dbReference type="Gene3D" id="1.25.40.10">
    <property type="entry name" value="Tetratricopeptide repeat domain"/>
    <property type="match status" value="5"/>
</dbReference>
<dbReference type="SUPFAM" id="SSF48452">
    <property type="entry name" value="TPR-like"/>
    <property type="match status" value="1"/>
</dbReference>
<proteinExistence type="predicted"/>
<dbReference type="InterPro" id="IPR046960">
    <property type="entry name" value="PPR_At4g14850-like_plant"/>
</dbReference>
<dbReference type="Pfam" id="PF20430">
    <property type="entry name" value="Eplus_motif"/>
    <property type="match status" value="1"/>
</dbReference>
<dbReference type="NCBIfam" id="TIGR00756">
    <property type="entry name" value="PPR"/>
    <property type="match status" value="5"/>
</dbReference>
<dbReference type="GO" id="GO:0009451">
    <property type="term" value="P:RNA modification"/>
    <property type="evidence" value="ECO:0007669"/>
    <property type="project" value="InterPro"/>
</dbReference>
<dbReference type="GO" id="GO:0003723">
    <property type="term" value="F:RNA binding"/>
    <property type="evidence" value="ECO:0007669"/>
    <property type="project" value="InterPro"/>
</dbReference>
<dbReference type="EMBL" id="LR743592">
    <property type="protein sequence ID" value="CAA2620694.1"/>
    <property type="molecule type" value="Genomic_DNA"/>
</dbReference>
<dbReference type="FunFam" id="1.25.40.10:FF:000073">
    <property type="entry name" value="Pentatricopeptide repeat-containing protein chloroplastic"/>
    <property type="match status" value="1"/>
</dbReference>
<dbReference type="OrthoDB" id="185373at2759"/>
<organism evidence="3">
    <name type="scientific">Spirodela intermedia</name>
    <name type="common">Intermediate duckweed</name>
    <dbReference type="NCBI Taxonomy" id="51605"/>
    <lineage>
        <taxon>Eukaryota</taxon>
        <taxon>Viridiplantae</taxon>
        <taxon>Streptophyta</taxon>
        <taxon>Embryophyta</taxon>
        <taxon>Tracheophyta</taxon>
        <taxon>Spermatophyta</taxon>
        <taxon>Magnoliopsida</taxon>
        <taxon>Liliopsida</taxon>
        <taxon>Araceae</taxon>
        <taxon>Lemnoideae</taxon>
        <taxon>Spirodela</taxon>
    </lineage>
</organism>
<reference evidence="3" key="1">
    <citation type="submission" date="2019-12" db="EMBL/GenBank/DDBJ databases">
        <authorList>
            <person name="Scholz U."/>
            <person name="Mascher M."/>
            <person name="Fiebig A."/>
        </authorList>
    </citation>
    <scope>NUCLEOTIDE SEQUENCE</scope>
</reference>
<dbReference type="Pfam" id="PF20431">
    <property type="entry name" value="E_motif"/>
    <property type="match status" value="1"/>
</dbReference>
<dbReference type="InterPro" id="IPR011990">
    <property type="entry name" value="TPR-like_helical_dom_sf"/>
</dbReference>
<evidence type="ECO:0000313" key="4">
    <source>
        <dbReference type="EMBL" id="CAA7396790.1"/>
    </source>
</evidence>
<sequence>MNTEGFHPDGFTFASLLGTEDVAGVSELHGQITKRNLEDDSYVGSALLAAYARNGSPREALLVFEGLTDPNTIAWNSAIAACVENTMVEQGLQLFLEMQRVGVLPDACTISSLLAAATVGSFISVGKQAHGLAVKLDLCWETPVGNALITMYSKQGSVSDSRRSFQCAADPDLITWNSMAQAYLTNEKHKEALALFVEMKLAGVEADQYGFTTALGACGSLCWKRTGATIHGYAVKLGIELDAFVGSALVDMYGKCAAVTEAKLVFDGIECKDLVAWNSMAVGYVQNGCLDQALGLLTAMGKDGSEPDEFTFSGMLSACAEASALQSGRQLHALVTKSAINADTAVANALMTMYARSGCVAEASQIFSQLAAPNAASWTAMIGGYAQSGLPREALKLFEQMAERGVRPDGKTFLALLTACSYAGDVDQAGRFFEEMQTEYGLGREFEHYACMVDVLGRAGRLEEAEGVIDGMPHAPNALVWRTLLGACRTHGDLSRGEKAMENILAAQPRDSAAYVLLSNMYAARGRWDGVAEVRRLMREKGLRKETGKSWIEVHHRVHEFVAGDSTHPQTDAIYSTLESLLEVMRAAGDS</sequence>
<evidence type="ECO:0000256" key="2">
    <source>
        <dbReference type="PROSITE-ProRule" id="PRU00708"/>
    </source>
</evidence>
<dbReference type="PANTHER" id="PTHR47926">
    <property type="entry name" value="PENTATRICOPEPTIDE REPEAT-CONTAINING PROTEIN"/>
    <property type="match status" value="1"/>
</dbReference>
<dbReference type="Pfam" id="PF13041">
    <property type="entry name" value="PPR_2"/>
    <property type="match status" value="4"/>
</dbReference>
<feature type="repeat" description="PPR" evidence="2">
    <location>
        <begin position="71"/>
        <end position="105"/>
    </location>
</feature>
<dbReference type="InterPro" id="IPR046848">
    <property type="entry name" value="E_motif"/>
</dbReference>
<evidence type="ECO:0000313" key="3">
    <source>
        <dbReference type="EMBL" id="CAA2620694.1"/>
    </source>
</evidence>
<dbReference type="EMBL" id="LR746268">
    <property type="protein sequence ID" value="CAA7396790.1"/>
    <property type="molecule type" value="Genomic_DNA"/>
</dbReference>
<feature type="repeat" description="PPR" evidence="2">
    <location>
        <begin position="172"/>
        <end position="206"/>
    </location>
</feature>
<protein>
    <submittedName>
        <fullName evidence="3">Uncharacterized protein</fullName>
    </submittedName>
</protein>
<dbReference type="Proteomes" id="UP000663760">
    <property type="component" value="Chromosome 5"/>
</dbReference>
<dbReference type="Pfam" id="PF01535">
    <property type="entry name" value="PPR"/>
    <property type="match status" value="3"/>
</dbReference>
<dbReference type="FunFam" id="1.25.40.10:FF:000031">
    <property type="entry name" value="Pentatricopeptide repeat-containing protein mitochondrial"/>
    <property type="match status" value="1"/>
</dbReference>
<dbReference type="PANTHER" id="PTHR47926:SF533">
    <property type="entry name" value="DYW DOMAIN-CONTAINING PROTEIN"/>
    <property type="match status" value="1"/>
</dbReference>
<feature type="repeat" description="PPR" evidence="2">
    <location>
        <begin position="374"/>
        <end position="408"/>
    </location>
</feature>
<keyword evidence="1" id="KW-0677">Repeat</keyword>
<dbReference type="InterPro" id="IPR046849">
    <property type="entry name" value="E2_motif"/>
</dbReference>
<gene>
    <name evidence="3" type="ORF">SI7747_05006863</name>
    <name evidence="4" type="ORF">SI8410_05007453</name>
</gene>
<dbReference type="InterPro" id="IPR002885">
    <property type="entry name" value="PPR_rpt"/>
</dbReference>
<evidence type="ECO:0000313" key="5">
    <source>
        <dbReference type="Proteomes" id="UP000663760"/>
    </source>
</evidence>
<accession>A0A7I8IU13</accession>
<dbReference type="FunFam" id="1.25.40.10:FF:000366">
    <property type="entry name" value="Pentatricopeptide (PPR) repeat-containing protein"/>
    <property type="match status" value="1"/>
</dbReference>
<feature type="repeat" description="PPR" evidence="2">
    <location>
        <begin position="511"/>
        <end position="545"/>
    </location>
</feature>